<keyword evidence="1" id="KW-0732">Signal</keyword>
<evidence type="ECO:0000313" key="3">
    <source>
        <dbReference type="Proteomes" id="UP001195963"/>
    </source>
</evidence>
<feature type="chain" id="PRO_5046937958" description="Outer membrane protein beta-barrel domain-containing protein" evidence="1">
    <location>
        <begin position="21"/>
        <end position="219"/>
    </location>
</feature>
<keyword evidence="3" id="KW-1185">Reference proteome</keyword>
<gene>
    <name evidence="2" type="ORF">K0625_11240</name>
</gene>
<protein>
    <recommendedName>
        <fullName evidence="4">Outer membrane protein beta-barrel domain-containing protein</fullName>
    </recommendedName>
</protein>
<comment type="caution">
    <text evidence="2">The sequence shown here is derived from an EMBL/GenBank/DDBJ whole genome shotgun (WGS) entry which is preliminary data.</text>
</comment>
<dbReference type="EMBL" id="JAHZST010000007">
    <property type="protein sequence ID" value="MBW8184251.1"/>
    <property type="molecule type" value="Genomic_DNA"/>
</dbReference>
<organism evidence="2 3">
    <name type="scientific">Shewanella nanhaiensis</name>
    <dbReference type="NCBI Taxonomy" id="2864872"/>
    <lineage>
        <taxon>Bacteria</taxon>
        <taxon>Pseudomonadati</taxon>
        <taxon>Pseudomonadota</taxon>
        <taxon>Gammaproteobacteria</taxon>
        <taxon>Alteromonadales</taxon>
        <taxon>Shewanellaceae</taxon>
        <taxon>Shewanella</taxon>
    </lineage>
</organism>
<dbReference type="RefSeq" id="WP_220109784.1">
    <property type="nucleotide sequence ID" value="NZ_JAHZST010000007.1"/>
</dbReference>
<evidence type="ECO:0000256" key="1">
    <source>
        <dbReference type="SAM" id="SignalP"/>
    </source>
</evidence>
<evidence type="ECO:0000313" key="2">
    <source>
        <dbReference type="EMBL" id="MBW8184251.1"/>
    </source>
</evidence>
<feature type="signal peptide" evidence="1">
    <location>
        <begin position="1"/>
        <end position="20"/>
    </location>
</feature>
<evidence type="ECO:0008006" key="4">
    <source>
        <dbReference type="Google" id="ProtNLM"/>
    </source>
</evidence>
<dbReference type="Proteomes" id="UP001195963">
    <property type="component" value="Unassembled WGS sequence"/>
</dbReference>
<name>A0ABS7E3I6_9GAMM</name>
<reference evidence="2 3" key="1">
    <citation type="submission" date="2021-07" db="EMBL/GenBank/DDBJ databases">
        <title>Shewanella sp. nov, isolated from SCS.</title>
        <authorList>
            <person name="Cao W.R."/>
        </authorList>
    </citation>
    <scope>NUCLEOTIDE SEQUENCE [LARGE SCALE GENOMIC DNA]</scope>
    <source>
        <strain evidence="2 3">NR704-98</strain>
    </source>
</reference>
<sequence length="219" mass="23768">MKKLVLACVLGSMFVASANASEFTINPMVGVSHNKTMSSNAVVGLEAGYDNFLVGYTYSGAEKTNGVDERFDMVFPGGYDALSVKGNSKHDYKAHTLYLGYQFNMGAGQLALKAGAELSKLKSNGVYTFDTSFPGSEGEYSEFDFRANSNNVIKPMIGVGYYMDNGLNFNLHYTYHGGNRNMKGAGTALDSQGAETRSVSYALSDKDFSTVMFTVGYRF</sequence>
<accession>A0ABS7E3I6</accession>
<proteinExistence type="predicted"/>